<keyword evidence="3" id="KW-1185">Reference proteome</keyword>
<dbReference type="RefSeq" id="WP_106742097.1">
    <property type="nucleotide sequence ID" value="NZ_PXYY01000055.1"/>
</dbReference>
<gene>
    <name evidence="2" type="ORF">C7N83_08830</name>
</gene>
<comment type="caution">
    <text evidence="2">The sequence shown here is derived from an EMBL/GenBank/DDBJ whole genome shotgun (WGS) entry which is preliminary data.</text>
</comment>
<evidence type="ECO:0000313" key="2">
    <source>
        <dbReference type="EMBL" id="PSJ80020.1"/>
    </source>
</evidence>
<dbReference type="EMBL" id="PXYY01000055">
    <property type="protein sequence ID" value="PSJ80020.1"/>
    <property type="molecule type" value="Genomic_DNA"/>
</dbReference>
<sequence length="147" mass="16790">MYDHFQFHTEEDYPADLSPDHAATHMGMYFQWAAGQRLINPVWQTAPETAADFSSMLDGTFSGAAFVRNPLGSALTPEDFTEPGQRFTKFYYDDEDEGYGAFMEDYITTLDTPQLPSFYHVADTPENYALLAPVFQTAFERWKNSLK</sequence>
<accession>A0A2P7TZ66</accession>
<protein>
    <submittedName>
        <fullName evidence="2">Cell surface protein</fullName>
    </submittedName>
</protein>
<dbReference type="Proteomes" id="UP000241868">
    <property type="component" value="Unassembled WGS sequence"/>
</dbReference>
<dbReference type="InterPro" id="IPR057154">
    <property type="entry name" value="DUF7832"/>
</dbReference>
<dbReference type="AlphaFoldDB" id="A0A2P7TZ66"/>
<name>A0A2P7TZ66_9NEIS</name>
<reference evidence="2 3" key="1">
    <citation type="submission" date="2018-03" db="EMBL/GenBank/DDBJ databases">
        <title>Neisseria weixii sp. nov., isolated from the intestinal contents of Tibetan Plateau pika (Ochotona curzoniae) in Yushu, Qinghai Province, China.</title>
        <authorList>
            <person name="Gui Z."/>
        </authorList>
    </citation>
    <scope>NUCLEOTIDE SEQUENCE [LARGE SCALE GENOMIC DNA]</scope>
    <source>
        <strain evidence="2 3">ATCC 51483</strain>
    </source>
</reference>
<proteinExistence type="predicted"/>
<dbReference type="OrthoDB" id="4827574at2"/>
<feature type="domain" description="DUF7832" evidence="1">
    <location>
        <begin position="2"/>
        <end position="121"/>
    </location>
</feature>
<evidence type="ECO:0000259" key="1">
    <source>
        <dbReference type="Pfam" id="PF25191"/>
    </source>
</evidence>
<organism evidence="2 3">
    <name type="scientific">Neisseria iguanae</name>
    <dbReference type="NCBI Taxonomy" id="90242"/>
    <lineage>
        <taxon>Bacteria</taxon>
        <taxon>Pseudomonadati</taxon>
        <taxon>Pseudomonadota</taxon>
        <taxon>Betaproteobacteria</taxon>
        <taxon>Neisseriales</taxon>
        <taxon>Neisseriaceae</taxon>
        <taxon>Neisseria</taxon>
    </lineage>
</organism>
<dbReference type="Pfam" id="PF25191">
    <property type="entry name" value="DUF7832"/>
    <property type="match status" value="1"/>
</dbReference>
<evidence type="ECO:0000313" key="3">
    <source>
        <dbReference type="Proteomes" id="UP000241868"/>
    </source>
</evidence>